<organism evidence="5 6">
    <name type="scientific">Fusarium oxysporum</name>
    <name type="common">Fusarium vascular wilt</name>
    <dbReference type="NCBI Taxonomy" id="5507"/>
    <lineage>
        <taxon>Eukaryota</taxon>
        <taxon>Fungi</taxon>
        <taxon>Dikarya</taxon>
        <taxon>Ascomycota</taxon>
        <taxon>Pezizomycotina</taxon>
        <taxon>Sordariomycetes</taxon>
        <taxon>Hypocreomycetidae</taxon>
        <taxon>Hypocreales</taxon>
        <taxon>Nectriaceae</taxon>
        <taxon>Fusarium</taxon>
        <taxon>Fusarium oxysporum species complex</taxon>
    </lineage>
</organism>
<dbReference type="Gene3D" id="3.40.50.720">
    <property type="entry name" value="NAD(P)-binding Rossmann-like Domain"/>
    <property type="match status" value="1"/>
</dbReference>
<name>A0A420MEX3_FUSOX</name>
<dbReference type="InterPro" id="IPR020843">
    <property type="entry name" value="ER"/>
</dbReference>
<dbReference type="VEuPathDB" id="FungiDB:FOXG_15298"/>
<dbReference type="VEuPathDB" id="FungiDB:FOZG_13627"/>
<dbReference type="CDD" id="cd08249">
    <property type="entry name" value="enoyl_reductase_like"/>
    <property type="match status" value="1"/>
</dbReference>
<evidence type="ECO:0000313" key="5">
    <source>
        <dbReference type="EMBL" id="RKK66593.1"/>
    </source>
</evidence>
<dbReference type="SUPFAM" id="SSF51735">
    <property type="entry name" value="NAD(P)-binding Rossmann-fold domains"/>
    <property type="match status" value="1"/>
</dbReference>
<dbReference type="PANTHER" id="PTHR45348:SF6">
    <property type="entry name" value="TRANS-ENOYL REDUCTASE APDC"/>
    <property type="match status" value="1"/>
</dbReference>
<dbReference type="InterPro" id="IPR011032">
    <property type="entry name" value="GroES-like_sf"/>
</dbReference>
<proteinExistence type="inferred from homology"/>
<dbReference type="PANTHER" id="PTHR45348">
    <property type="entry name" value="HYPOTHETICAL OXIDOREDUCTASE (EUROFUNG)"/>
    <property type="match status" value="1"/>
</dbReference>
<accession>A0A420MEX3</accession>
<dbReference type="Gene3D" id="3.90.180.10">
    <property type="entry name" value="Medium-chain alcohol dehydrogenases, catalytic domain"/>
    <property type="match status" value="1"/>
</dbReference>
<dbReference type="VEuPathDB" id="FungiDB:FOIG_09788"/>
<dbReference type="EMBL" id="MRCX01000279">
    <property type="protein sequence ID" value="RKK66593.1"/>
    <property type="molecule type" value="Genomic_DNA"/>
</dbReference>
<keyword evidence="2" id="KW-0521">NADP</keyword>
<comment type="caution">
    <text evidence="5">The sequence shown here is derived from an EMBL/GenBank/DDBJ whole genome shotgun (WGS) entry which is preliminary data.</text>
</comment>
<comment type="similarity">
    <text evidence="1">Belongs to the zinc-containing alcohol dehydrogenase family.</text>
</comment>
<dbReference type="VEuPathDB" id="FungiDB:FOC4_g10003849"/>
<feature type="domain" description="Enoyl reductase (ER)" evidence="4">
    <location>
        <begin position="16"/>
        <end position="283"/>
    </location>
</feature>
<gene>
    <name evidence="5" type="ORF">BFJ69_g15269</name>
</gene>
<sequence>MSNMAVRKALIGKCRGEYEVVHDAPIPDLQPDQMLCKTKAVALNPADAKTIDNSPSPGIGGYDFSGTVVRVGSSVTRFKPGDEVFGFVHGLNADNRDSGAFTDHVIATAELCCKMPASMTSNQACTMALALGTVGYAMFKQLGLAMPGSEGGERPEYALVTGGNTSSGRMAIQLLRLSGIKPIVTCSINANAVMNDLGAFQTFDYRSSTCGREIKNLTRNTLVHALDCVTSVDTMAMCFEAIGAKGGKYVGLEAPPTQVKYIRRDITVDWVQALSLFGKPVKLEGVYGRPASPLDRQFAAYLYQEAEKWTEQGLIRGPDFQLGQDGLEGIRDGIDHVRKGQVQGYKLVYTIA</sequence>
<dbReference type="InterPro" id="IPR036291">
    <property type="entry name" value="NAD(P)-bd_dom_sf"/>
</dbReference>
<protein>
    <recommendedName>
        <fullName evidence="4">Enoyl reductase (ER) domain-containing protein</fullName>
    </recommendedName>
</protein>
<dbReference type="VEuPathDB" id="FungiDB:HZS61_006173"/>
<keyword evidence="3" id="KW-0560">Oxidoreductase</keyword>
<evidence type="ECO:0000256" key="2">
    <source>
        <dbReference type="ARBA" id="ARBA00022857"/>
    </source>
</evidence>
<dbReference type="SUPFAM" id="SSF50129">
    <property type="entry name" value="GroES-like"/>
    <property type="match status" value="1"/>
</dbReference>
<dbReference type="Proteomes" id="UP000285084">
    <property type="component" value="Unassembled WGS sequence"/>
</dbReference>
<evidence type="ECO:0000313" key="6">
    <source>
        <dbReference type="Proteomes" id="UP000285084"/>
    </source>
</evidence>
<dbReference type="SMART" id="SM00829">
    <property type="entry name" value="PKS_ER"/>
    <property type="match status" value="1"/>
</dbReference>
<dbReference type="InterPro" id="IPR047122">
    <property type="entry name" value="Trans-enoyl_RdTase-like"/>
</dbReference>
<dbReference type="InterPro" id="IPR013154">
    <property type="entry name" value="ADH-like_N"/>
</dbReference>
<evidence type="ECO:0000259" key="4">
    <source>
        <dbReference type="SMART" id="SM00829"/>
    </source>
</evidence>
<reference evidence="5 6" key="1">
    <citation type="journal article" date="2018" name="Sci. Rep.">
        <title>Characterisation of pathogen-specific regions and novel effector candidates in Fusarium oxysporum f. sp. cepae.</title>
        <authorList>
            <person name="Armitage A.D."/>
            <person name="Taylor A."/>
            <person name="Sobczyk M.K."/>
            <person name="Baxter L."/>
            <person name="Greenfield B.P."/>
            <person name="Bates H.J."/>
            <person name="Wilson F."/>
            <person name="Jackson A.C."/>
            <person name="Ott S."/>
            <person name="Harrison R.J."/>
            <person name="Clarkson J.P."/>
        </authorList>
    </citation>
    <scope>NUCLEOTIDE SEQUENCE [LARGE SCALE GENOMIC DNA]</scope>
    <source>
        <strain evidence="5 6">Fo_A13</strain>
    </source>
</reference>
<dbReference type="VEuPathDB" id="FungiDB:FOC1_g10004083"/>
<dbReference type="VEuPathDB" id="FungiDB:FOMG_17444"/>
<dbReference type="Pfam" id="PF08240">
    <property type="entry name" value="ADH_N"/>
    <property type="match status" value="1"/>
</dbReference>
<dbReference type="GO" id="GO:0016651">
    <property type="term" value="F:oxidoreductase activity, acting on NAD(P)H"/>
    <property type="evidence" value="ECO:0007669"/>
    <property type="project" value="InterPro"/>
</dbReference>
<dbReference type="AlphaFoldDB" id="A0A420MEX3"/>
<evidence type="ECO:0000256" key="3">
    <source>
        <dbReference type="ARBA" id="ARBA00023002"/>
    </source>
</evidence>
<evidence type="ECO:0000256" key="1">
    <source>
        <dbReference type="ARBA" id="ARBA00008072"/>
    </source>
</evidence>